<dbReference type="STRING" id="370622.LA66_03995"/>
<dbReference type="SUPFAM" id="SSF56281">
    <property type="entry name" value="Metallo-hydrolase/oxidoreductase"/>
    <property type="match status" value="1"/>
</dbReference>
<dbReference type="Gene3D" id="3.60.15.10">
    <property type="entry name" value="Ribonuclease Z/Hydroxyacylglutathione hydrolase-like"/>
    <property type="match status" value="1"/>
</dbReference>
<dbReference type="InterPro" id="IPR051013">
    <property type="entry name" value="MBL_superfamily_lactonases"/>
</dbReference>
<sequence>MNRHKMGLDRRGALKLALGTAAAGAMVTAARAQQPAAEPAAPAAAPAPQSGGEAALAPGWQRFKLGDARITVILDGVRPGDGPHPTFGEDQTAEAVAELMEANLLPAGRFVTFFNPVVIETGGETVLIDTGFGSGGRDGGLGQLRQRMEAAGISADRVTMVVMTHLHGDHIGGLMEGDAPAFPRAHLIVGRQEYEFWTSDAAKSGGTAGNAEAVAAKVSPLESSMTLAEDGDEVAPGLFARAAYGHTPGHFVYELTSGGKRLFLMGDTFSQSVVTLQKPEWHVRFDMDKAAAAATRQRFAAMLADEKLPFTGYHLPFPAVGYVQRDGEAFRYVPETYALMVEDAAPASNG</sequence>
<evidence type="ECO:0000256" key="2">
    <source>
        <dbReference type="ARBA" id="ARBA00022723"/>
    </source>
</evidence>
<name>A0A0B1Q5X5_9HYPH</name>
<accession>A0A0B1Q5X5</accession>
<keyword evidence="4" id="KW-0862">Zinc</keyword>
<dbReference type="PROSITE" id="PS51318">
    <property type="entry name" value="TAT"/>
    <property type="match status" value="1"/>
</dbReference>
<reference evidence="7 8" key="1">
    <citation type="submission" date="2014-09" db="EMBL/GenBank/DDBJ databases">
        <title>Isolation and characterization of Aurantimonas altamirensis ON-56566 from clinical sample following a dog bite.</title>
        <authorList>
            <person name="Eshaghi A."/>
            <person name="Li A."/>
            <person name="Shahinas D."/>
            <person name="Bahn P."/>
            <person name="Kus J.V."/>
            <person name="Patel S.N."/>
        </authorList>
    </citation>
    <scope>NUCLEOTIDE SEQUENCE [LARGE SCALE GENOMIC DNA]</scope>
    <source>
        <strain evidence="7 8">ON-56566</strain>
    </source>
</reference>
<dbReference type="GO" id="GO:0016787">
    <property type="term" value="F:hydrolase activity"/>
    <property type="evidence" value="ECO:0007669"/>
    <property type="project" value="UniProtKB-KW"/>
</dbReference>
<evidence type="ECO:0000313" key="7">
    <source>
        <dbReference type="EMBL" id="KHJ55799.1"/>
    </source>
</evidence>
<feature type="signal peptide" evidence="5">
    <location>
        <begin position="1"/>
        <end position="32"/>
    </location>
</feature>
<dbReference type="AlphaFoldDB" id="A0A0B1Q5X5"/>
<gene>
    <name evidence="7" type="ORF">LA66_03995</name>
</gene>
<dbReference type="GO" id="GO:0046872">
    <property type="term" value="F:metal ion binding"/>
    <property type="evidence" value="ECO:0007669"/>
    <property type="project" value="UniProtKB-KW"/>
</dbReference>
<dbReference type="SMART" id="SM00849">
    <property type="entry name" value="Lactamase_B"/>
    <property type="match status" value="1"/>
</dbReference>
<dbReference type="EMBL" id="JRFJ01000001">
    <property type="protein sequence ID" value="KHJ55799.1"/>
    <property type="molecule type" value="Genomic_DNA"/>
</dbReference>
<evidence type="ECO:0000256" key="5">
    <source>
        <dbReference type="SAM" id="SignalP"/>
    </source>
</evidence>
<evidence type="ECO:0000256" key="1">
    <source>
        <dbReference type="ARBA" id="ARBA00007749"/>
    </source>
</evidence>
<dbReference type="InterPro" id="IPR001279">
    <property type="entry name" value="Metallo-B-lactamas"/>
</dbReference>
<dbReference type="OrthoDB" id="9773738at2"/>
<dbReference type="CDD" id="cd07720">
    <property type="entry name" value="OPHC2-like_MBL-fold"/>
    <property type="match status" value="1"/>
</dbReference>
<keyword evidence="5" id="KW-0732">Signal</keyword>
<dbReference type="RefSeq" id="WP_039188847.1">
    <property type="nucleotide sequence ID" value="NZ_JRFJ01000001.1"/>
</dbReference>
<proteinExistence type="inferred from homology"/>
<evidence type="ECO:0000313" key="8">
    <source>
        <dbReference type="Proteomes" id="UP000030826"/>
    </source>
</evidence>
<comment type="caution">
    <text evidence="7">The sequence shown here is derived from an EMBL/GenBank/DDBJ whole genome shotgun (WGS) entry which is preliminary data.</text>
</comment>
<feature type="domain" description="Metallo-beta-lactamase" evidence="6">
    <location>
        <begin position="113"/>
        <end position="314"/>
    </location>
</feature>
<protein>
    <submittedName>
        <fullName evidence="7">Beta-lactamase</fullName>
    </submittedName>
</protein>
<evidence type="ECO:0000256" key="4">
    <source>
        <dbReference type="ARBA" id="ARBA00022833"/>
    </source>
</evidence>
<dbReference type="InterPro" id="IPR006311">
    <property type="entry name" value="TAT_signal"/>
</dbReference>
<evidence type="ECO:0000259" key="6">
    <source>
        <dbReference type="SMART" id="SM00849"/>
    </source>
</evidence>
<dbReference type="InterPro" id="IPR036866">
    <property type="entry name" value="RibonucZ/Hydroxyglut_hydro"/>
</dbReference>
<evidence type="ECO:0000256" key="3">
    <source>
        <dbReference type="ARBA" id="ARBA00022801"/>
    </source>
</evidence>
<dbReference type="PANTHER" id="PTHR42978">
    <property type="entry name" value="QUORUM-QUENCHING LACTONASE YTNP-RELATED-RELATED"/>
    <property type="match status" value="1"/>
</dbReference>
<organism evidence="7 8">
    <name type="scientific">Aureimonas altamirensis</name>
    <dbReference type="NCBI Taxonomy" id="370622"/>
    <lineage>
        <taxon>Bacteria</taxon>
        <taxon>Pseudomonadati</taxon>
        <taxon>Pseudomonadota</taxon>
        <taxon>Alphaproteobacteria</taxon>
        <taxon>Hyphomicrobiales</taxon>
        <taxon>Aurantimonadaceae</taxon>
        <taxon>Aureimonas</taxon>
    </lineage>
</organism>
<dbReference type="Proteomes" id="UP000030826">
    <property type="component" value="Unassembled WGS sequence"/>
</dbReference>
<keyword evidence="3" id="KW-0378">Hydrolase</keyword>
<feature type="chain" id="PRO_5002063089" evidence="5">
    <location>
        <begin position="33"/>
        <end position="350"/>
    </location>
</feature>
<dbReference type="Pfam" id="PF00753">
    <property type="entry name" value="Lactamase_B"/>
    <property type="match status" value="1"/>
</dbReference>
<comment type="similarity">
    <text evidence="1">Belongs to the metallo-beta-lactamase superfamily.</text>
</comment>
<dbReference type="PANTHER" id="PTHR42978:SF6">
    <property type="entry name" value="QUORUM-QUENCHING LACTONASE YTNP-RELATED"/>
    <property type="match status" value="1"/>
</dbReference>
<keyword evidence="2" id="KW-0479">Metal-binding</keyword>